<keyword evidence="6" id="KW-0349">Heme</keyword>
<evidence type="ECO:0000313" key="8">
    <source>
        <dbReference type="Proteomes" id="UP000054166"/>
    </source>
</evidence>
<evidence type="ECO:0000256" key="3">
    <source>
        <dbReference type="ARBA" id="ARBA00022723"/>
    </source>
</evidence>
<dbReference type="GO" id="GO:0004497">
    <property type="term" value="F:monooxygenase activity"/>
    <property type="evidence" value="ECO:0007669"/>
    <property type="project" value="InterPro"/>
</dbReference>
<feature type="binding site" description="axial binding residue" evidence="6">
    <location>
        <position position="444"/>
    </location>
    <ligand>
        <name>heme</name>
        <dbReference type="ChEBI" id="CHEBI:30413"/>
    </ligand>
    <ligandPart>
        <name>Fe</name>
        <dbReference type="ChEBI" id="CHEBI:18248"/>
    </ligandPart>
</feature>
<dbReference type="SUPFAM" id="SSF48264">
    <property type="entry name" value="Cytochrome P450"/>
    <property type="match status" value="1"/>
</dbReference>
<dbReference type="HOGENOM" id="CLU_001570_14_4_1"/>
<dbReference type="OrthoDB" id="1470350at2759"/>
<comment type="similarity">
    <text evidence="2">Belongs to the cytochrome P450 family.</text>
</comment>
<dbReference type="InterPro" id="IPR050121">
    <property type="entry name" value="Cytochrome_P450_monoxygenase"/>
</dbReference>
<reference evidence="7 8" key="1">
    <citation type="submission" date="2014-04" db="EMBL/GenBank/DDBJ databases">
        <authorList>
            <consortium name="DOE Joint Genome Institute"/>
            <person name="Kuo A."/>
            <person name="Tarkka M."/>
            <person name="Buscot F."/>
            <person name="Kohler A."/>
            <person name="Nagy L.G."/>
            <person name="Floudas D."/>
            <person name="Copeland A."/>
            <person name="Barry K.W."/>
            <person name="Cichocki N."/>
            <person name="Veneault-Fourrey C."/>
            <person name="LaButti K."/>
            <person name="Lindquist E.A."/>
            <person name="Lipzen A."/>
            <person name="Lundell T."/>
            <person name="Morin E."/>
            <person name="Murat C."/>
            <person name="Sun H."/>
            <person name="Tunlid A."/>
            <person name="Henrissat B."/>
            <person name="Grigoriev I.V."/>
            <person name="Hibbett D.S."/>
            <person name="Martin F."/>
            <person name="Nordberg H.P."/>
            <person name="Cantor M.N."/>
            <person name="Hua S.X."/>
        </authorList>
    </citation>
    <scope>NUCLEOTIDE SEQUENCE [LARGE SCALE GENOMIC DNA]</scope>
    <source>
        <strain evidence="7 8">F 1598</strain>
    </source>
</reference>
<dbReference type="InterPro" id="IPR002401">
    <property type="entry name" value="Cyt_P450_E_grp-I"/>
</dbReference>
<evidence type="ECO:0000256" key="2">
    <source>
        <dbReference type="ARBA" id="ARBA00010617"/>
    </source>
</evidence>
<dbReference type="InterPro" id="IPR036396">
    <property type="entry name" value="Cyt_P450_sf"/>
</dbReference>
<dbReference type="InterPro" id="IPR001128">
    <property type="entry name" value="Cyt_P450"/>
</dbReference>
<keyword evidence="3 6" id="KW-0479">Metal-binding</keyword>
<evidence type="ECO:0000313" key="7">
    <source>
        <dbReference type="EMBL" id="KIM79032.1"/>
    </source>
</evidence>
<name>A0A0C3BNX9_PILCF</name>
<dbReference type="Pfam" id="PF00067">
    <property type="entry name" value="p450"/>
    <property type="match status" value="1"/>
</dbReference>
<protein>
    <recommendedName>
        <fullName evidence="9">Cytochrome P450</fullName>
    </recommendedName>
</protein>
<dbReference type="CDD" id="cd11062">
    <property type="entry name" value="CYP58-like"/>
    <property type="match status" value="1"/>
</dbReference>
<dbReference type="GO" id="GO:0016705">
    <property type="term" value="F:oxidoreductase activity, acting on paired donors, with incorporation or reduction of molecular oxygen"/>
    <property type="evidence" value="ECO:0007669"/>
    <property type="project" value="InterPro"/>
</dbReference>
<dbReference type="Gene3D" id="1.10.630.10">
    <property type="entry name" value="Cytochrome P450"/>
    <property type="match status" value="1"/>
</dbReference>
<evidence type="ECO:0000256" key="5">
    <source>
        <dbReference type="ARBA" id="ARBA00023004"/>
    </source>
</evidence>
<dbReference type="GO" id="GO:0020037">
    <property type="term" value="F:heme binding"/>
    <property type="evidence" value="ECO:0007669"/>
    <property type="project" value="InterPro"/>
</dbReference>
<gene>
    <name evidence="7" type="ORF">PILCRDRAFT_823888</name>
</gene>
<dbReference type="STRING" id="765440.A0A0C3BNX9"/>
<sequence length="502" mass="55871">MLYIFLTCVTAPLIATIAWRILGHPLRGFPGPPVAALTGLYAAYWDVVKYGRLLEHVTELHTKYGPVVRIGPNELSFCDPKGFLDVYSSRFAKGTQFYRAFGLNDSVVGTIEFSHWKIARSRLNKFFSRRVTISLESVVQTTIDKFVRRLQSEGANGSPVNLFLAFRCATLDIISAYSLDKPLGALDVPGFKYSFVVNTQKALVAVKVFTYVPLLYLFHSIPSSWAFAPNEDLSAEPVSVTGFMGRMKGMLHMHAHVDRLVDNLLANPALARSQHRETIFSHLLEIPNMTRSILRQEATALLIAGGDTTAITCNIGVFYVLNNPAILHKLKIELCTAWPELNTPIGYPTLEKLSYLTAVIKESLRLSHGAVSLLPRVVGPGPAVIGGSSVPEGTVVRSSSTFVHYNSEIFPEPDVFNPERWLASDAHQTLDPWLAAFSKGPRICQGINLAWMELYLLFGHVFRKLDLQIHDTTIDDFKEFDDFLIAVYRGKPLQVTVTPCTK</sequence>
<dbReference type="PANTHER" id="PTHR24305:SF157">
    <property type="entry name" value="N-ACETYLTRYPTOPHAN 6-HYDROXYLASE IVOC-RELATED"/>
    <property type="match status" value="1"/>
</dbReference>
<proteinExistence type="inferred from homology"/>
<keyword evidence="8" id="KW-1185">Reference proteome</keyword>
<evidence type="ECO:0000256" key="1">
    <source>
        <dbReference type="ARBA" id="ARBA00005179"/>
    </source>
</evidence>
<accession>A0A0C3BNX9</accession>
<dbReference type="PANTHER" id="PTHR24305">
    <property type="entry name" value="CYTOCHROME P450"/>
    <property type="match status" value="1"/>
</dbReference>
<dbReference type="AlphaFoldDB" id="A0A0C3BNX9"/>
<dbReference type="PRINTS" id="PR00463">
    <property type="entry name" value="EP450I"/>
</dbReference>
<keyword evidence="4" id="KW-0560">Oxidoreductase</keyword>
<dbReference type="PRINTS" id="PR00385">
    <property type="entry name" value="P450"/>
</dbReference>
<comment type="cofactor">
    <cofactor evidence="6">
        <name>heme</name>
        <dbReference type="ChEBI" id="CHEBI:30413"/>
    </cofactor>
</comment>
<reference evidence="8" key="2">
    <citation type="submission" date="2015-01" db="EMBL/GenBank/DDBJ databases">
        <title>Evolutionary Origins and Diversification of the Mycorrhizal Mutualists.</title>
        <authorList>
            <consortium name="DOE Joint Genome Institute"/>
            <consortium name="Mycorrhizal Genomics Consortium"/>
            <person name="Kohler A."/>
            <person name="Kuo A."/>
            <person name="Nagy L.G."/>
            <person name="Floudas D."/>
            <person name="Copeland A."/>
            <person name="Barry K.W."/>
            <person name="Cichocki N."/>
            <person name="Veneault-Fourrey C."/>
            <person name="LaButti K."/>
            <person name="Lindquist E.A."/>
            <person name="Lipzen A."/>
            <person name="Lundell T."/>
            <person name="Morin E."/>
            <person name="Murat C."/>
            <person name="Riley R."/>
            <person name="Ohm R."/>
            <person name="Sun H."/>
            <person name="Tunlid A."/>
            <person name="Henrissat B."/>
            <person name="Grigoriev I.V."/>
            <person name="Hibbett D.S."/>
            <person name="Martin F."/>
        </authorList>
    </citation>
    <scope>NUCLEOTIDE SEQUENCE [LARGE SCALE GENOMIC DNA]</scope>
    <source>
        <strain evidence="8">F 1598</strain>
    </source>
</reference>
<dbReference type="Proteomes" id="UP000054166">
    <property type="component" value="Unassembled WGS sequence"/>
</dbReference>
<dbReference type="InParanoid" id="A0A0C3BNX9"/>
<evidence type="ECO:0000256" key="6">
    <source>
        <dbReference type="PIRSR" id="PIRSR602401-1"/>
    </source>
</evidence>
<keyword evidence="5 6" id="KW-0408">Iron</keyword>
<dbReference type="GO" id="GO:0005506">
    <property type="term" value="F:iron ion binding"/>
    <property type="evidence" value="ECO:0007669"/>
    <property type="project" value="InterPro"/>
</dbReference>
<organism evidence="7 8">
    <name type="scientific">Piloderma croceum (strain F 1598)</name>
    <dbReference type="NCBI Taxonomy" id="765440"/>
    <lineage>
        <taxon>Eukaryota</taxon>
        <taxon>Fungi</taxon>
        <taxon>Dikarya</taxon>
        <taxon>Basidiomycota</taxon>
        <taxon>Agaricomycotina</taxon>
        <taxon>Agaricomycetes</taxon>
        <taxon>Agaricomycetidae</taxon>
        <taxon>Atheliales</taxon>
        <taxon>Atheliaceae</taxon>
        <taxon>Piloderma</taxon>
    </lineage>
</organism>
<dbReference type="EMBL" id="KN833012">
    <property type="protein sequence ID" value="KIM79032.1"/>
    <property type="molecule type" value="Genomic_DNA"/>
</dbReference>
<evidence type="ECO:0008006" key="9">
    <source>
        <dbReference type="Google" id="ProtNLM"/>
    </source>
</evidence>
<evidence type="ECO:0000256" key="4">
    <source>
        <dbReference type="ARBA" id="ARBA00023002"/>
    </source>
</evidence>
<comment type="pathway">
    <text evidence="1">Secondary metabolite biosynthesis.</text>
</comment>